<evidence type="ECO:0000256" key="5">
    <source>
        <dbReference type="ARBA" id="ARBA00023136"/>
    </source>
</evidence>
<keyword evidence="9" id="KW-1185">Reference proteome</keyword>
<evidence type="ECO:0000256" key="1">
    <source>
        <dbReference type="ARBA" id="ARBA00004651"/>
    </source>
</evidence>
<evidence type="ECO:0000256" key="2">
    <source>
        <dbReference type="ARBA" id="ARBA00022475"/>
    </source>
</evidence>
<feature type="transmembrane region" description="Helical" evidence="6">
    <location>
        <begin position="117"/>
        <end position="136"/>
    </location>
</feature>
<feature type="transmembrane region" description="Helical" evidence="6">
    <location>
        <begin position="74"/>
        <end position="96"/>
    </location>
</feature>
<evidence type="ECO:0000256" key="4">
    <source>
        <dbReference type="ARBA" id="ARBA00022989"/>
    </source>
</evidence>
<name>A0A9X1U1E3_9FLAO</name>
<dbReference type="GO" id="GO:0022904">
    <property type="term" value="P:respiratory electron transport chain"/>
    <property type="evidence" value="ECO:0007669"/>
    <property type="project" value="InterPro"/>
</dbReference>
<dbReference type="AlphaFoldDB" id="A0A9X1U1E3"/>
<keyword evidence="4 6" id="KW-1133">Transmembrane helix</keyword>
<dbReference type="PANTHER" id="PTHR30485">
    <property type="entry name" value="NI/FE-HYDROGENASE 1 B-TYPE CYTOCHROME SUBUNIT"/>
    <property type="match status" value="1"/>
</dbReference>
<sequence length="192" mass="22311">MEKTKYSKIYRIIHWAIAVSFLLLLITIFLRLTWMNKYNVAEIIQDYLSGTDQVLTQDQLIALAKKIRQPMWDWHIYVGYVLVGLFSIRFILPAFGHMRIQNPFAKNLSIKEKFQKWTYIIFYLCVVTSLITGLIIELGSKELKKPMEEIHVLGLYYLIGFIVIHISGVLLAEFTVHKGIVSKIVSGTKKED</sequence>
<dbReference type="PANTHER" id="PTHR30485:SF0">
    <property type="entry name" value="NI_FE-HYDROGENASE 1 B-TYPE CYTOCHROME SUBUNIT-RELATED"/>
    <property type="match status" value="1"/>
</dbReference>
<dbReference type="Proteomes" id="UP001139461">
    <property type="component" value="Unassembled WGS sequence"/>
</dbReference>
<dbReference type="EMBL" id="JAIRBA010000010">
    <property type="protein sequence ID" value="MCG2418745.1"/>
    <property type="molecule type" value="Genomic_DNA"/>
</dbReference>
<dbReference type="InterPro" id="IPR011577">
    <property type="entry name" value="Cyt_b561_bac/Ni-Hgenase"/>
</dbReference>
<organism evidence="8 9">
    <name type="scientific">Aequorivita vitellina</name>
    <dbReference type="NCBI Taxonomy" id="2874475"/>
    <lineage>
        <taxon>Bacteria</taxon>
        <taxon>Pseudomonadati</taxon>
        <taxon>Bacteroidota</taxon>
        <taxon>Flavobacteriia</taxon>
        <taxon>Flavobacteriales</taxon>
        <taxon>Flavobacteriaceae</taxon>
        <taxon>Aequorivita</taxon>
    </lineage>
</organism>
<gene>
    <name evidence="8" type="ORF">K8089_06895</name>
</gene>
<dbReference type="Pfam" id="PF01292">
    <property type="entry name" value="Ni_hydr_CYTB"/>
    <property type="match status" value="1"/>
</dbReference>
<keyword evidence="5 6" id="KW-0472">Membrane</keyword>
<comment type="caution">
    <text evidence="8">The sequence shown here is derived from an EMBL/GenBank/DDBJ whole genome shotgun (WGS) entry which is preliminary data.</text>
</comment>
<evidence type="ECO:0000313" key="8">
    <source>
        <dbReference type="EMBL" id="MCG2418745.1"/>
    </source>
</evidence>
<feature type="transmembrane region" description="Helical" evidence="6">
    <location>
        <begin position="12"/>
        <end position="32"/>
    </location>
</feature>
<dbReference type="RefSeq" id="WP_237602555.1">
    <property type="nucleotide sequence ID" value="NZ_JAIRBA010000010.1"/>
</dbReference>
<evidence type="ECO:0000256" key="6">
    <source>
        <dbReference type="SAM" id="Phobius"/>
    </source>
</evidence>
<comment type="subcellular location">
    <subcellularLocation>
        <location evidence="1">Cell membrane</location>
        <topology evidence="1">Multi-pass membrane protein</topology>
    </subcellularLocation>
</comment>
<dbReference type="GO" id="GO:0020037">
    <property type="term" value="F:heme binding"/>
    <property type="evidence" value="ECO:0007669"/>
    <property type="project" value="TreeGrafter"/>
</dbReference>
<evidence type="ECO:0000256" key="3">
    <source>
        <dbReference type="ARBA" id="ARBA00022692"/>
    </source>
</evidence>
<keyword evidence="3 6" id="KW-0812">Transmembrane</keyword>
<evidence type="ECO:0000259" key="7">
    <source>
        <dbReference type="Pfam" id="PF01292"/>
    </source>
</evidence>
<dbReference type="Gene3D" id="1.20.950.20">
    <property type="entry name" value="Transmembrane di-heme cytochromes, Chain C"/>
    <property type="match status" value="1"/>
</dbReference>
<evidence type="ECO:0000313" key="9">
    <source>
        <dbReference type="Proteomes" id="UP001139461"/>
    </source>
</evidence>
<protein>
    <submittedName>
        <fullName evidence="8">Cytochrome b/b6 domain-containing protein</fullName>
    </submittedName>
</protein>
<accession>A0A9X1U1E3</accession>
<dbReference type="GO" id="GO:0009055">
    <property type="term" value="F:electron transfer activity"/>
    <property type="evidence" value="ECO:0007669"/>
    <property type="project" value="InterPro"/>
</dbReference>
<feature type="domain" description="Cytochrome b561 bacterial/Ni-hydrogenase" evidence="7">
    <location>
        <begin position="6"/>
        <end position="187"/>
    </location>
</feature>
<reference evidence="8" key="1">
    <citation type="submission" date="2021-09" db="EMBL/GenBank/DDBJ databases">
        <title>Genome of Aequorivita sp. strain F47161.</title>
        <authorList>
            <person name="Wang Y."/>
        </authorList>
    </citation>
    <scope>NUCLEOTIDE SEQUENCE</scope>
    <source>
        <strain evidence="8">F47161</strain>
    </source>
</reference>
<keyword evidence="2" id="KW-1003">Cell membrane</keyword>
<proteinExistence type="predicted"/>
<dbReference type="InterPro" id="IPR051542">
    <property type="entry name" value="Hydrogenase_cytochrome"/>
</dbReference>
<feature type="transmembrane region" description="Helical" evidence="6">
    <location>
        <begin position="156"/>
        <end position="176"/>
    </location>
</feature>
<dbReference type="SUPFAM" id="SSF81342">
    <property type="entry name" value="Transmembrane di-heme cytochromes"/>
    <property type="match status" value="1"/>
</dbReference>
<dbReference type="InterPro" id="IPR016174">
    <property type="entry name" value="Di-haem_cyt_TM"/>
</dbReference>
<dbReference type="GO" id="GO:0005886">
    <property type="term" value="C:plasma membrane"/>
    <property type="evidence" value="ECO:0007669"/>
    <property type="project" value="UniProtKB-SubCell"/>
</dbReference>